<evidence type="ECO:0000256" key="4">
    <source>
        <dbReference type="SAM" id="SignalP"/>
    </source>
</evidence>
<dbReference type="GO" id="GO:0005829">
    <property type="term" value="C:cytosol"/>
    <property type="evidence" value="ECO:0007669"/>
    <property type="project" value="TreeGrafter"/>
</dbReference>
<evidence type="ECO:0000256" key="1">
    <source>
        <dbReference type="ARBA" id="ARBA00001913"/>
    </source>
</evidence>
<gene>
    <name evidence="7" type="ORF">CLV42_101519</name>
</gene>
<sequence length="681" mass="76791">MKKSLLYLLSLLSLSAAAQQTGQVNVFLGSSGDHGQMSPSASYPFSMLSIGPETYPDTHTGYEYLAKEFLGFTHNRMEGVGCQGCGGNLLVRPFLGDGPVKADLIKYEEQASPGYYHVGFTNGINASFTVYKNTGQHQYHFPVGKKGLLLDLGHAHVGRFVAEEHTVDGNAVSGWIESKTTCSAGVYRIYYYLETDHPVKWTATQAHELVATTTENDLGVRVGLSSVGTSYAKAAINRDAFDVIKHKSEQDWNNALGHIKVKGDPAREKLFYSLFYRSMQSPYVVSEPDGAYAATNGTLQHTSGKIYNGWAIWDNYRAQLPLLSIAFPQEYQDMTTSIAGLYQHGKKDYATLHEPSITVRTEHAIVVLLDAIKKGYQLDFKAIADSVEKEVKNLDYAHPDKALESSYDAWALSEIYYALKDKTRGDQYRQQAAEYKKHWQKDFQDLTRKDVDRMQARGLYQGTIWQYRWFVPFDLKGLMELCGGEQAYTSQLDEFFRDDYYCHANQPDLQVPFMYNVTNQPWKSQALIHKIAVDTMVQHYFNDNSRGIGSEIDIIYKNQPAAYVRTMDDDAGTMSSWFVLVSTGIFPACIGSPVYYLNVPLFESVEWQWPGGKPFSVHVKNFNDRNVYIHEVWLNGKKLDRNWITHAEITNGGKLEIVAGDKPDEKQGLGNKWIAEIGSQQ</sequence>
<feature type="signal peptide" evidence="4">
    <location>
        <begin position="1"/>
        <end position="18"/>
    </location>
</feature>
<keyword evidence="4" id="KW-0732">Signal</keyword>
<organism evidence="7 8">
    <name type="scientific">Chitinophaga ginsengisoli</name>
    <dbReference type="NCBI Taxonomy" id="363837"/>
    <lineage>
        <taxon>Bacteria</taxon>
        <taxon>Pseudomonadati</taxon>
        <taxon>Bacteroidota</taxon>
        <taxon>Chitinophagia</taxon>
        <taxon>Chitinophagales</taxon>
        <taxon>Chitinophagaceae</taxon>
        <taxon>Chitinophaga</taxon>
    </lineage>
</organism>
<dbReference type="PANTHER" id="PTHR12143:SF39">
    <property type="entry name" value="SECRETED PROTEIN"/>
    <property type="match status" value="1"/>
</dbReference>
<name>A0A2P8GP66_9BACT</name>
<dbReference type="PANTHER" id="PTHR12143">
    <property type="entry name" value="PEPTIDE N-GLYCANASE PNGASE -RELATED"/>
    <property type="match status" value="1"/>
</dbReference>
<dbReference type="Gene3D" id="1.20.1610.10">
    <property type="entry name" value="alpha-1,2-mannosidases domains"/>
    <property type="match status" value="1"/>
</dbReference>
<dbReference type="EMBL" id="PYGK01000001">
    <property type="protein sequence ID" value="PSL35757.1"/>
    <property type="molecule type" value="Genomic_DNA"/>
</dbReference>
<comment type="cofactor">
    <cofactor evidence="1">
        <name>Ca(2+)</name>
        <dbReference type="ChEBI" id="CHEBI:29108"/>
    </cofactor>
</comment>
<evidence type="ECO:0000313" key="8">
    <source>
        <dbReference type="Proteomes" id="UP000240978"/>
    </source>
</evidence>
<dbReference type="Proteomes" id="UP000240978">
    <property type="component" value="Unassembled WGS sequence"/>
</dbReference>
<dbReference type="Pfam" id="PF17678">
    <property type="entry name" value="Glyco_hydro_92N"/>
    <property type="match status" value="1"/>
</dbReference>
<proteinExistence type="predicted"/>
<dbReference type="GO" id="GO:0030246">
    <property type="term" value="F:carbohydrate binding"/>
    <property type="evidence" value="ECO:0007669"/>
    <property type="project" value="InterPro"/>
</dbReference>
<dbReference type="InterPro" id="IPR008928">
    <property type="entry name" value="6-hairpin_glycosidase_sf"/>
</dbReference>
<dbReference type="InterPro" id="IPR012939">
    <property type="entry name" value="Glyco_hydro_92"/>
</dbReference>
<dbReference type="RefSeq" id="WP_106600313.1">
    <property type="nucleotide sequence ID" value="NZ_PYGK01000001.1"/>
</dbReference>
<dbReference type="Gene3D" id="1.20.1050.60">
    <property type="entry name" value="alpha-1,2-mannosidase"/>
    <property type="match status" value="1"/>
</dbReference>
<dbReference type="InterPro" id="IPR050883">
    <property type="entry name" value="PNGase"/>
</dbReference>
<dbReference type="InterPro" id="IPR014718">
    <property type="entry name" value="GH-type_carb-bd"/>
</dbReference>
<evidence type="ECO:0000256" key="2">
    <source>
        <dbReference type="ARBA" id="ARBA00011245"/>
    </source>
</evidence>
<evidence type="ECO:0000313" key="7">
    <source>
        <dbReference type="EMBL" id="PSL35757.1"/>
    </source>
</evidence>
<evidence type="ECO:0000259" key="6">
    <source>
        <dbReference type="Pfam" id="PF17678"/>
    </source>
</evidence>
<dbReference type="AlphaFoldDB" id="A0A2P8GP66"/>
<feature type="domain" description="Glycosyl hydrolase family 92 N-terminal" evidence="6">
    <location>
        <begin position="24"/>
        <end position="212"/>
    </location>
</feature>
<keyword evidence="3" id="KW-0106">Calcium</keyword>
<dbReference type="Pfam" id="PF07971">
    <property type="entry name" value="Glyco_hydro_92"/>
    <property type="match status" value="1"/>
</dbReference>
<dbReference type="OrthoDB" id="9804511at2"/>
<keyword evidence="8" id="KW-1185">Reference proteome</keyword>
<dbReference type="Gene3D" id="3.30.2080.10">
    <property type="entry name" value="GH92 mannosidase domain"/>
    <property type="match status" value="1"/>
</dbReference>
<accession>A0A2P8GP66</accession>
<comment type="caution">
    <text evidence="7">The sequence shown here is derived from an EMBL/GenBank/DDBJ whole genome shotgun (WGS) entry which is preliminary data.</text>
</comment>
<reference evidence="7 8" key="1">
    <citation type="submission" date="2018-03" db="EMBL/GenBank/DDBJ databases">
        <title>Genomic Encyclopedia of Archaeal and Bacterial Type Strains, Phase II (KMG-II): from individual species to whole genera.</title>
        <authorList>
            <person name="Goeker M."/>
        </authorList>
    </citation>
    <scope>NUCLEOTIDE SEQUENCE [LARGE SCALE GENOMIC DNA]</scope>
    <source>
        <strain evidence="7 8">DSM 18107</strain>
    </source>
</reference>
<feature type="chain" id="PRO_5015139329" evidence="4">
    <location>
        <begin position="19"/>
        <end position="681"/>
    </location>
</feature>
<dbReference type="GO" id="GO:0006516">
    <property type="term" value="P:glycoprotein catabolic process"/>
    <property type="evidence" value="ECO:0007669"/>
    <property type="project" value="TreeGrafter"/>
</dbReference>
<dbReference type="GO" id="GO:0000224">
    <property type="term" value="F:peptide-N4-(N-acetyl-beta-glucosaminyl)asparagine amidase activity"/>
    <property type="evidence" value="ECO:0007669"/>
    <property type="project" value="TreeGrafter"/>
</dbReference>
<dbReference type="SUPFAM" id="SSF48208">
    <property type="entry name" value="Six-hairpin glycosidases"/>
    <property type="match status" value="1"/>
</dbReference>
<dbReference type="Gene3D" id="2.70.98.10">
    <property type="match status" value="1"/>
</dbReference>
<feature type="domain" description="Glycosyl hydrolase family 92" evidence="5">
    <location>
        <begin position="232"/>
        <end position="659"/>
    </location>
</feature>
<comment type="subunit">
    <text evidence="2">Monomer.</text>
</comment>
<evidence type="ECO:0000256" key="3">
    <source>
        <dbReference type="ARBA" id="ARBA00022837"/>
    </source>
</evidence>
<dbReference type="GO" id="GO:0005975">
    <property type="term" value="P:carbohydrate metabolic process"/>
    <property type="evidence" value="ECO:0007669"/>
    <property type="project" value="InterPro"/>
</dbReference>
<evidence type="ECO:0000259" key="5">
    <source>
        <dbReference type="Pfam" id="PF07971"/>
    </source>
</evidence>
<dbReference type="InterPro" id="IPR041371">
    <property type="entry name" value="GH92_N"/>
</dbReference>
<protein>
    <submittedName>
        <fullName evidence="7">Putative alpha-1,2-mannosidase</fullName>
    </submittedName>
</protein>